<reference evidence="1 2" key="1">
    <citation type="submission" date="2020-07" db="EMBL/GenBank/DDBJ databases">
        <title>Sequencing the genomes of 1000 actinobacteria strains.</title>
        <authorList>
            <person name="Klenk H.-P."/>
        </authorList>
    </citation>
    <scope>NUCLEOTIDE SEQUENCE [LARGE SCALE GENOMIC DNA]</scope>
    <source>
        <strain evidence="1 2">DSM 44065</strain>
    </source>
</reference>
<dbReference type="RefSeq" id="WP_179718721.1">
    <property type="nucleotide sequence ID" value="NZ_BAABFH010000001.1"/>
</dbReference>
<gene>
    <name evidence="1" type="ORF">HNR68_001363</name>
</gene>
<name>A0A853AKG0_9PSEU</name>
<dbReference type="Proteomes" id="UP000587002">
    <property type="component" value="Unassembled WGS sequence"/>
</dbReference>
<keyword evidence="2" id="KW-1185">Reference proteome</keyword>
<dbReference type="AlphaFoldDB" id="A0A853AKG0"/>
<proteinExistence type="predicted"/>
<accession>A0A853AKG0</accession>
<sequence length="158" mass="17583">MTLRDEFPVLARKVRQLAAAWRALEVTVVQDRPSGDRPAVSDRLAEVTTDGAADLQRALRAVRGRPDADALHTTALALLRTQRRLDDEFRCLRAAGELARGVQGRGPEWLGWARSVRSGVDGCVESLRSTENTMLRCWRETAELATRFGIEEGSEGRR</sequence>
<dbReference type="EMBL" id="JACCFJ010000001">
    <property type="protein sequence ID" value="NYI82733.1"/>
    <property type="molecule type" value="Genomic_DNA"/>
</dbReference>
<organism evidence="1 2">
    <name type="scientific">Saccharopolyspora hordei</name>
    <dbReference type="NCBI Taxonomy" id="1838"/>
    <lineage>
        <taxon>Bacteria</taxon>
        <taxon>Bacillati</taxon>
        <taxon>Actinomycetota</taxon>
        <taxon>Actinomycetes</taxon>
        <taxon>Pseudonocardiales</taxon>
        <taxon>Pseudonocardiaceae</taxon>
        <taxon>Saccharopolyspora</taxon>
    </lineage>
</organism>
<evidence type="ECO:0000313" key="2">
    <source>
        <dbReference type="Proteomes" id="UP000587002"/>
    </source>
</evidence>
<evidence type="ECO:0000313" key="1">
    <source>
        <dbReference type="EMBL" id="NYI82733.1"/>
    </source>
</evidence>
<comment type="caution">
    <text evidence="1">The sequence shown here is derived from an EMBL/GenBank/DDBJ whole genome shotgun (WGS) entry which is preliminary data.</text>
</comment>
<protein>
    <submittedName>
        <fullName evidence="1">Uncharacterized protein</fullName>
    </submittedName>
</protein>